<reference evidence="2" key="1">
    <citation type="journal article" date="2015" name="Nat. Genet.">
        <title>The genome and transcriptome of the zoonotic hookworm Ancylostoma ceylanicum identify infection-specific gene families.</title>
        <authorList>
            <person name="Schwarz E.M."/>
            <person name="Hu Y."/>
            <person name="Antoshechkin I."/>
            <person name="Miller M.M."/>
            <person name="Sternberg P.W."/>
            <person name="Aroian R.V."/>
        </authorList>
    </citation>
    <scope>NUCLEOTIDE SEQUENCE</scope>
    <source>
        <strain evidence="2">HY135</strain>
    </source>
</reference>
<dbReference type="OrthoDB" id="5869782at2759"/>
<dbReference type="AlphaFoldDB" id="A0A016SK43"/>
<name>A0A016SK43_9BILA</name>
<organism evidence="1 2">
    <name type="scientific">Ancylostoma ceylanicum</name>
    <dbReference type="NCBI Taxonomy" id="53326"/>
    <lineage>
        <taxon>Eukaryota</taxon>
        <taxon>Metazoa</taxon>
        <taxon>Ecdysozoa</taxon>
        <taxon>Nematoda</taxon>
        <taxon>Chromadorea</taxon>
        <taxon>Rhabditida</taxon>
        <taxon>Rhabditina</taxon>
        <taxon>Rhabditomorpha</taxon>
        <taxon>Strongyloidea</taxon>
        <taxon>Ancylostomatidae</taxon>
        <taxon>Ancylostomatinae</taxon>
        <taxon>Ancylostoma</taxon>
    </lineage>
</organism>
<evidence type="ECO:0000313" key="1">
    <source>
        <dbReference type="EMBL" id="EYB90684.1"/>
    </source>
</evidence>
<keyword evidence="2" id="KW-1185">Reference proteome</keyword>
<protein>
    <submittedName>
        <fullName evidence="1">Uncharacterized protein</fullName>
    </submittedName>
</protein>
<gene>
    <name evidence="1" type="primary">Acey_s0216.g2385</name>
    <name evidence="1" type="ORF">Y032_0216g2385</name>
</gene>
<comment type="caution">
    <text evidence="1">The sequence shown here is derived from an EMBL/GenBank/DDBJ whole genome shotgun (WGS) entry which is preliminary data.</text>
</comment>
<dbReference type="STRING" id="53326.A0A016SK43"/>
<proteinExistence type="predicted"/>
<sequence length="93" mass="10627">MRGRARSYFYLSDEREAFFRSPPQMRHLHPSYLSQYSFGRETASANNISSSLSTLPTASERSRDLMMPRGRTLVKGHTVSAVGPRMLKYMLPV</sequence>
<evidence type="ECO:0000313" key="2">
    <source>
        <dbReference type="Proteomes" id="UP000024635"/>
    </source>
</evidence>
<dbReference type="Proteomes" id="UP000024635">
    <property type="component" value="Unassembled WGS sequence"/>
</dbReference>
<accession>A0A016SK43</accession>
<dbReference type="EMBL" id="JARK01001552">
    <property type="protein sequence ID" value="EYB90684.1"/>
    <property type="molecule type" value="Genomic_DNA"/>
</dbReference>